<accession>A0A4R0PE93</accession>
<dbReference type="Proteomes" id="UP000291301">
    <property type="component" value="Unassembled WGS sequence"/>
</dbReference>
<dbReference type="Gene3D" id="3.40.190.170">
    <property type="entry name" value="Bacterial extracellular solute-binding protein, family 7"/>
    <property type="match status" value="1"/>
</dbReference>
<dbReference type="PANTHER" id="PTHR33376">
    <property type="match status" value="1"/>
</dbReference>
<dbReference type="NCBIfam" id="NF037995">
    <property type="entry name" value="TRAP_S1"/>
    <property type="match status" value="1"/>
</dbReference>
<dbReference type="EMBL" id="SJST01000001">
    <property type="protein sequence ID" value="TCD16115.1"/>
    <property type="molecule type" value="Genomic_DNA"/>
</dbReference>
<dbReference type="RefSeq" id="WP_131564695.1">
    <property type="nucleotide sequence ID" value="NZ_JAINFK010000001.1"/>
</dbReference>
<dbReference type="PANTHER" id="PTHR33376:SF5">
    <property type="entry name" value="EXTRACYTOPLASMIC SOLUTE RECEPTOR PROTEIN"/>
    <property type="match status" value="1"/>
</dbReference>
<dbReference type="InterPro" id="IPR018389">
    <property type="entry name" value="DctP_fam"/>
</dbReference>
<evidence type="ECO:0000313" key="4">
    <source>
        <dbReference type="Proteomes" id="UP000291301"/>
    </source>
</evidence>
<gene>
    <name evidence="3" type="ORF">E0D97_01355</name>
</gene>
<keyword evidence="4" id="KW-1185">Reference proteome</keyword>
<proteinExistence type="predicted"/>
<evidence type="ECO:0000313" key="3">
    <source>
        <dbReference type="EMBL" id="TCD16115.1"/>
    </source>
</evidence>
<dbReference type="OrthoDB" id="9803763at2"/>
<dbReference type="InterPro" id="IPR038404">
    <property type="entry name" value="TRAP_DctP_sf"/>
</dbReference>
<organism evidence="3 4">
    <name type="scientific">Oricola cellulosilytica</name>
    <dbReference type="NCBI Taxonomy" id="1429082"/>
    <lineage>
        <taxon>Bacteria</taxon>
        <taxon>Pseudomonadati</taxon>
        <taxon>Pseudomonadota</taxon>
        <taxon>Alphaproteobacteria</taxon>
        <taxon>Hyphomicrobiales</taxon>
        <taxon>Ahrensiaceae</taxon>
        <taxon>Oricola</taxon>
    </lineage>
</organism>
<dbReference type="Pfam" id="PF03480">
    <property type="entry name" value="DctP"/>
    <property type="match status" value="1"/>
</dbReference>
<feature type="signal peptide" evidence="2">
    <location>
        <begin position="1"/>
        <end position="26"/>
    </location>
</feature>
<comment type="caution">
    <text evidence="3">The sequence shown here is derived from an EMBL/GenBank/DDBJ whole genome shotgun (WGS) entry which is preliminary data.</text>
</comment>
<dbReference type="CDD" id="cd13677">
    <property type="entry name" value="PBP2_TRAP_SBP_like_6"/>
    <property type="match status" value="1"/>
</dbReference>
<protein>
    <submittedName>
        <fullName evidence="3">C4-dicarboxylate ABC transporter substrate-binding protein</fullName>
    </submittedName>
</protein>
<dbReference type="GO" id="GO:0055085">
    <property type="term" value="P:transmembrane transport"/>
    <property type="evidence" value="ECO:0007669"/>
    <property type="project" value="InterPro"/>
</dbReference>
<evidence type="ECO:0000256" key="2">
    <source>
        <dbReference type="SAM" id="SignalP"/>
    </source>
</evidence>
<name>A0A4R0PE93_9HYPH</name>
<keyword evidence="1 2" id="KW-0732">Signal</keyword>
<dbReference type="AlphaFoldDB" id="A0A4R0PE93"/>
<sequence length="358" mass="38462">MIGSNLLRTASAAALGFAILAGGVTAAFSAEITLRATANSNENDEDYDGLIVFKDYVEKASNGAVEVELFIGTQLCSKGDECLQGIADGSIDIYISTSGGAAGAFPYVQVLDLPYLLSDDRIAEEVLSEGSFTRALRERILADSGGKIRLMTIGNTGGWRNFANTQKRVQKPEDLAGLKIRTVVADLPQELVKALGASPTPIPWPELFTSFQTGVVEGSKNGITDIMGMKFTDAGLKYLTLDGHAYMGALWYMNNDRFMEMDENMRRVIVDGFAALQQATFASPKRKSIQAFQDFAAAGGDLYVPTPEEKEAFKEAAAPVYDWFKANIRDGEAVYDALVEAAAAADEKISGSAALDIK</sequence>
<feature type="chain" id="PRO_5020333273" evidence="2">
    <location>
        <begin position="27"/>
        <end position="358"/>
    </location>
</feature>
<evidence type="ECO:0000256" key="1">
    <source>
        <dbReference type="ARBA" id="ARBA00022729"/>
    </source>
</evidence>
<reference evidence="3 4" key="1">
    <citation type="journal article" date="2015" name="Antonie Van Leeuwenhoek">
        <title>Oricola cellulosilytica gen. nov., sp. nov., a cellulose-degrading bacterium of the family Phyllobacteriaceae isolated from surface seashore water, and emended descriptions of Mesorhizobium loti and Phyllobacterium myrsinacearum.</title>
        <authorList>
            <person name="Hameed A."/>
            <person name="Shahina M."/>
            <person name="Lai W.A."/>
            <person name="Lin S.Y."/>
            <person name="Young L.S."/>
            <person name="Liu Y.C."/>
            <person name="Hsu Y.H."/>
            <person name="Young C.C."/>
        </authorList>
    </citation>
    <scope>NUCLEOTIDE SEQUENCE [LARGE SCALE GENOMIC DNA]</scope>
    <source>
        <strain evidence="3 4">KCTC 52183</strain>
    </source>
</reference>